<proteinExistence type="predicted"/>
<sequence length="222" mass="23353">MAEDDEIWRDDDGEVLETVDLSSTPPAASSEWPKPLPVPREPGFPAQPPVLAATPRKRRAASLALSPTAEHFFHDADDDEDEEDEDDEPDDGAAAARISDGAAARSSDTAPTAQLPAEAATPGPSTPPPRTRESRASAARSSLAEEEDDDAGSDFSWGDGDDDGGERAPSPRVARSASDPGLAVRRRSWLSDPENARPAPGGDRRPSLPPGAAPIFVNTAFV</sequence>
<comment type="caution">
    <text evidence="2">The sequence shown here is derived from an EMBL/GenBank/DDBJ whole genome shotgun (WGS) entry which is preliminary data.</text>
</comment>
<feature type="compositionally biased region" description="Acidic residues" evidence="1">
    <location>
        <begin position="1"/>
        <end position="17"/>
    </location>
</feature>
<feature type="compositionally biased region" description="Pro residues" evidence="1">
    <location>
        <begin position="34"/>
        <end position="48"/>
    </location>
</feature>
<name>A0ABR1FNW1_AURAN</name>
<gene>
    <name evidence="2" type="ORF">SO694_00194022</name>
</gene>
<dbReference type="Proteomes" id="UP001363151">
    <property type="component" value="Unassembled WGS sequence"/>
</dbReference>
<dbReference type="EMBL" id="JBBJCI010000321">
    <property type="protein sequence ID" value="KAK7234523.1"/>
    <property type="molecule type" value="Genomic_DNA"/>
</dbReference>
<protein>
    <submittedName>
        <fullName evidence="2">Uncharacterized protein</fullName>
    </submittedName>
</protein>
<organism evidence="2 3">
    <name type="scientific">Aureococcus anophagefferens</name>
    <name type="common">Harmful bloom alga</name>
    <dbReference type="NCBI Taxonomy" id="44056"/>
    <lineage>
        <taxon>Eukaryota</taxon>
        <taxon>Sar</taxon>
        <taxon>Stramenopiles</taxon>
        <taxon>Ochrophyta</taxon>
        <taxon>Pelagophyceae</taxon>
        <taxon>Pelagomonadales</taxon>
        <taxon>Pelagomonadaceae</taxon>
        <taxon>Aureococcus</taxon>
    </lineage>
</organism>
<keyword evidence="3" id="KW-1185">Reference proteome</keyword>
<evidence type="ECO:0000313" key="3">
    <source>
        <dbReference type="Proteomes" id="UP001363151"/>
    </source>
</evidence>
<feature type="compositionally biased region" description="Low complexity" evidence="1">
    <location>
        <begin position="92"/>
        <end position="108"/>
    </location>
</feature>
<feature type="compositionally biased region" description="Acidic residues" evidence="1">
    <location>
        <begin position="76"/>
        <end position="91"/>
    </location>
</feature>
<reference evidence="2 3" key="1">
    <citation type="submission" date="2024-03" db="EMBL/GenBank/DDBJ databases">
        <title>Aureococcus anophagefferens CCMP1851 and Kratosvirus quantuckense: Draft genome of a second virus-susceptible host strain in the model system.</title>
        <authorList>
            <person name="Chase E."/>
            <person name="Truchon A.R."/>
            <person name="Schepens W."/>
            <person name="Wilhelm S.W."/>
        </authorList>
    </citation>
    <scope>NUCLEOTIDE SEQUENCE [LARGE SCALE GENOMIC DNA]</scope>
    <source>
        <strain evidence="2 3">CCMP1851</strain>
    </source>
</reference>
<evidence type="ECO:0000313" key="2">
    <source>
        <dbReference type="EMBL" id="KAK7234523.1"/>
    </source>
</evidence>
<accession>A0ABR1FNW1</accession>
<evidence type="ECO:0000256" key="1">
    <source>
        <dbReference type="SAM" id="MobiDB-lite"/>
    </source>
</evidence>
<feature type="region of interest" description="Disordered" evidence="1">
    <location>
        <begin position="1"/>
        <end position="222"/>
    </location>
</feature>